<dbReference type="SUPFAM" id="SSF56219">
    <property type="entry name" value="DNase I-like"/>
    <property type="match status" value="1"/>
</dbReference>
<sequence>MCRQSVMVGSLEKVFNFSWELELPKFPSELAAGLAVGAFTLYQSPKVCFQAKEQRGDQLSACTLSLVSKFLSLKPINYCAAKETIRAIWRMGRSLRIVEVGNDLLQFQFPTEFQLQWVLDNGPWVFDNNLLVLCRWDKGMNAFSVDGRTEQSEQAQFLRVRVELPLYKPLCRGGCGLLGHEARHYPSLTMDTGQYGAWLRADGASRKVHPPYHSASLPPSKGTPASGFLDLAHMPTQDVLDAVVLGSLGELPVGPAGFVSHSPQVSDPVSSIPTTSSLGLPGSSTMHFIAVGPSGGNLVPKQREKLDRRARGGIQKKGRSKAGHISPLADLSIKDLKTMHEIYIHKASNGATWQRMSRSITSSLVSEPLLGSKRGSLVEYGDNNEAATTGKRINALHTLVRKQGPKILFLMETKLDMKCFEYIHLQLGFSGCFVVLSLGRNGGLALLWKDDANVTISNFSQHHIDLNVSSADGKLWRFTGFYGHPEAHCRHESWTLLDKLQSLSKYEIEYIYGGRYMVELKERTCGYGLMGDI</sequence>
<dbReference type="InterPro" id="IPR025558">
    <property type="entry name" value="DUF4283"/>
</dbReference>
<dbReference type="PANTHER" id="PTHR35218:SF9">
    <property type="entry name" value="ENDONUCLEASE_EXONUCLEASE_PHOSPHATASE DOMAIN-CONTAINING PROTEIN"/>
    <property type="match status" value="1"/>
</dbReference>
<organism evidence="2">
    <name type="scientific">Fagus sylvatica</name>
    <name type="common">Beechnut</name>
    <dbReference type="NCBI Taxonomy" id="28930"/>
    <lineage>
        <taxon>Eukaryota</taxon>
        <taxon>Viridiplantae</taxon>
        <taxon>Streptophyta</taxon>
        <taxon>Embryophyta</taxon>
        <taxon>Tracheophyta</taxon>
        <taxon>Spermatophyta</taxon>
        <taxon>Magnoliopsida</taxon>
        <taxon>eudicotyledons</taxon>
        <taxon>Gunneridae</taxon>
        <taxon>Pentapetalae</taxon>
        <taxon>rosids</taxon>
        <taxon>fabids</taxon>
        <taxon>Fagales</taxon>
        <taxon>Fagaceae</taxon>
        <taxon>Fagus</taxon>
    </lineage>
</organism>
<proteinExistence type="predicted"/>
<evidence type="ECO:0000313" key="2">
    <source>
        <dbReference type="EMBL" id="SPD25149.1"/>
    </source>
</evidence>
<accession>A0A2N9IM22</accession>
<feature type="domain" description="DUF4283" evidence="1">
    <location>
        <begin position="61"/>
        <end position="140"/>
    </location>
</feature>
<dbReference type="InterPro" id="IPR036691">
    <property type="entry name" value="Endo/exonu/phosph_ase_sf"/>
</dbReference>
<dbReference type="PANTHER" id="PTHR35218">
    <property type="entry name" value="RNASE H DOMAIN-CONTAINING PROTEIN"/>
    <property type="match status" value="1"/>
</dbReference>
<dbReference type="EMBL" id="OIVN01006104">
    <property type="protein sequence ID" value="SPD25149.1"/>
    <property type="molecule type" value="Genomic_DNA"/>
</dbReference>
<protein>
    <recommendedName>
        <fullName evidence="1">DUF4283 domain-containing protein</fullName>
    </recommendedName>
</protein>
<evidence type="ECO:0000259" key="1">
    <source>
        <dbReference type="Pfam" id="PF14111"/>
    </source>
</evidence>
<dbReference type="AlphaFoldDB" id="A0A2N9IM22"/>
<name>A0A2N9IM22_FAGSY</name>
<reference evidence="2" key="1">
    <citation type="submission" date="2018-02" db="EMBL/GenBank/DDBJ databases">
        <authorList>
            <person name="Cohen D.B."/>
            <person name="Kent A.D."/>
        </authorList>
    </citation>
    <scope>NUCLEOTIDE SEQUENCE</scope>
</reference>
<dbReference type="Pfam" id="PF14111">
    <property type="entry name" value="DUF4283"/>
    <property type="match status" value="1"/>
</dbReference>
<gene>
    <name evidence="2" type="ORF">FSB_LOCUS53031</name>
</gene>
<dbReference type="Gene3D" id="3.60.10.10">
    <property type="entry name" value="Endonuclease/exonuclease/phosphatase"/>
    <property type="match status" value="1"/>
</dbReference>